<keyword evidence="4" id="KW-1185">Reference proteome</keyword>
<feature type="transmembrane region" description="Helical" evidence="1">
    <location>
        <begin position="405"/>
        <end position="425"/>
    </location>
</feature>
<proteinExistence type="predicted"/>
<feature type="transmembrane region" description="Helical" evidence="1">
    <location>
        <begin position="174"/>
        <end position="196"/>
    </location>
</feature>
<keyword evidence="1" id="KW-0812">Transmembrane</keyword>
<name>A0ABN1PZI2_9PSEU</name>
<gene>
    <name evidence="3" type="ORF">GCM10009559_26870</name>
</gene>
<evidence type="ECO:0000256" key="1">
    <source>
        <dbReference type="SAM" id="Phobius"/>
    </source>
</evidence>
<keyword evidence="1" id="KW-0472">Membrane</keyword>
<feature type="transmembrane region" description="Helical" evidence="1">
    <location>
        <begin position="237"/>
        <end position="270"/>
    </location>
</feature>
<evidence type="ECO:0000313" key="3">
    <source>
        <dbReference type="EMBL" id="GAA0935442.1"/>
    </source>
</evidence>
<feature type="domain" description="Dicarboxylate carrier MatC N-terminal" evidence="2">
    <location>
        <begin position="1"/>
        <end position="147"/>
    </location>
</feature>
<feature type="transmembrane region" description="Helical" evidence="1">
    <location>
        <begin position="56"/>
        <end position="73"/>
    </location>
</feature>
<accession>A0ABN1PZI2</accession>
<dbReference type="Proteomes" id="UP001499967">
    <property type="component" value="Unassembled WGS sequence"/>
</dbReference>
<feature type="transmembrane region" description="Helical" evidence="1">
    <location>
        <begin position="282"/>
        <end position="301"/>
    </location>
</feature>
<feature type="transmembrane region" description="Helical" evidence="1">
    <location>
        <begin position="313"/>
        <end position="338"/>
    </location>
</feature>
<feature type="transmembrane region" description="Helical" evidence="1">
    <location>
        <begin position="138"/>
        <end position="162"/>
    </location>
</feature>
<dbReference type="EMBL" id="BAAAHP010000075">
    <property type="protein sequence ID" value="GAA0935442.1"/>
    <property type="molecule type" value="Genomic_DNA"/>
</dbReference>
<organism evidence="3 4">
    <name type="scientific">Pseudonocardia zijingensis</name>
    <dbReference type="NCBI Taxonomy" id="153376"/>
    <lineage>
        <taxon>Bacteria</taxon>
        <taxon>Bacillati</taxon>
        <taxon>Actinomycetota</taxon>
        <taxon>Actinomycetes</taxon>
        <taxon>Pseudonocardiales</taxon>
        <taxon>Pseudonocardiaceae</taxon>
        <taxon>Pseudonocardia</taxon>
    </lineage>
</organism>
<feature type="transmembrane region" description="Helical" evidence="1">
    <location>
        <begin position="93"/>
        <end position="126"/>
    </location>
</feature>
<keyword evidence="1" id="KW-1133">Transmembrane helix</keyword>
<comment type="caution">
    <text evidence="3">The sequence shown here is derived from an EMBL/GenBank/DDBJ whole genome shotgun (WGS) entry which is preliminary data.</text>
</comment>
<sequence length="429" mass="43328">MTLQIVALVVLAGAFVLGTARPINLGAIALAATFVIGILVAGLSSDDAVSGFPVDLMLILVGVTYLFNVARANGTIDWLIASAIQMIGGRTVLIPWIMFALTALLSAIGAVFSPPIVAPIALAFAARHRIPQPMMGILVVHGAAAGSLSPISVYGVTVAGVLNKSGLPSDPWGLFALAFTASLLPAIAVFVVYGGLRLRRVEQGSGEDGGELPPPSGGTATATATAIVAKPALNVDIVLTSLAIAGMFVGAIMDLDVGLLAITLATLLALHRHEPHAAALRNVPWTLVLLVGGTITYVGVLEQIGAIELLGNSALAIGAPVATVLLLAYVAGIVSAFASSAGTIAALTPLAVPLLENSTLSVLPVVAVIAIAASIVDVSPFSGNGAAVIANATEDARERVYRTQLVYGGGVVLLAPVLLWLAVVLPSTG</sequence>
<reference evidence="3 4" key="1">
    <citation type="journal article" date="2019" name="Int. J. Syst. Evol. Microbiol.">
        <title>The Global Catalogue of Microorganisms (GCM) 10K type strain sequencing project: providing services to taxonomists for standard genome sequencing and annotation.</title>
        <authorList>
            <consortium name="The Broad Institute Genomics Platform"/>
            <consortium name="The Broad Institute Genome Sequencing Center for Infectious Disease"/>
            <person name="Wu L."/>
            <person name="Ma J."/>
        </authorList>
    </citation>
    <scope>NUCLEOTIDE SEQUENCE [LARGE SCALE GENOMIC DNA]</scope>
    <source>
        <strain evidence="3 4">JCM 11117</strain>
    </source>
</reference>
<feature type="transmembrane region" description="Helical" evidence="1">
    <location>
        <begin position="358"/>
        <end position="376"/>
    </location>
</feature>
<dbReference type="RefSeq" id="WP_343941679.1">
    <property type="nucleotide sequence ID" value="NZ_BAAAHP010000075.1"/>
</dbReference>
<feature type="transmembrane region" description="Helical" evidence="1">
    <location>
        <begin position="28"/>
        <end position="44"/>
    </location>
</feature>
<evidence type="ECO:0000313" key="4">
    <source>
        <dbReference type="Proteomes" id="UP001499967"/>
    </source>
</evidence>
<dbReference type="InterPro" id="IPR009827">
    <property type="entry name" value="MatC_N"/>
</dbReference>
<evidence type="ECO:0000259" key="2">
    <source>
        <dbReference type="Pfam" id="PF07158"/>
    </source>
</evidence>
<dbReference type="Pfam" id="PF07158">
    <property type="entry name" value="MatC_N"/>
    <property type="match status" value="1"/>
</dbReference>
<protein>
    <submittedName>
        <fullName evidence="3">SLC13 family permease</fullName>
    </submittedName>
</protein>